<proteinExistence type="predicted"/>
<dbReference type="Proteomes" id="UP000184330">
    <property type="component" value="Unassembled WGS sequence"/>
</dbReference>
<dbReference type="InterPro" id="IPR013094">
    <property type="entry name" value="AB_hydrolase_3"/>
</dbReference>
<dbReference type="GO" id="GO:0016787">
    <property type="term" value="F:hydrolase activity"/>
    <property type="evidence" value="ECO:0007669"/>
    <property type="project" value="UniProtKB-KW"/>
</dbReference>
<organism evidence="3 4">
    <name type="scientific">Phialocephala subalpina</name>
    <dbReference type="NCBI Taxonomy" id="576137"/>
    <lineage>
        <taxon>Eukaryota</taxon>
        <taxon>Fungi</taxon>
        <taxon>Dikarya</taxon>
        <taxon>Ascomycota</taxon>
        <taxon>Pezizomycotina</taxon>
        <taxon>Leotiomycetes</taxon>
        <taxon>Helotiales</taxon>
        <taxon>Mollisiaceae</taxon>
        <taxon>Phialocephala</taxon>
        <taxon>Phialocephala fortinii species complex</taxon>
    </lineage>
</organism>
<dbReference type="STRING" id="576137.A0A1L7WPC3"/>
<dbReference type="AlphaFoldDB" id="A0A1L7WPC3"/>
<evidence type="ECO:0000259" key="2">
    <source>
        <dbReference type="Pfam" id="PF07859"/>
    </source>
</evidence>
<dbReference type="PANTHER" id="PTHR48081:SF8">
    <property type="entry name" value="ALPHA_BETA HYDROLASE FOLD-3 DOMAIN-CONTAINING PROTEIN-RELATED"/>
    <property type="match status" value="1"/>
</dbReference>
<accession>A0A1L7WPC3</accession>
<dbReference type="Gene3D" id="3.40.50.1820">
    <property type="entry name" value="alpha/beta hydrolase"/>
    <property type="match status" value="1"/>
</dbReference>
<dbReference type="InterPro" id="IPR029058">
    <property type="entry name" value="AB_hydrolase_fold"/>
</dbReference>
<sequence length="343" mass="38389">MPLTSDLTINVAKFDPASNSQQSKKLNNVLIQNGESGPKWYEVGAPKYREMRWKGETAFPAPKLLPQAIDISIPSCDSGRDIPCRLMYPSARKTEEERKKSRGVVMHFHGGGWVLGDQNSSDPFIQAYADAGDLAVISVGYRHAPEDPFPKGPQDCFDAGEYLLKNAESQYGAPLRFIGGESAGAHLSLLTTFHLLKKYPDLKLSGLLLHYGCYDLTWLPAAKHFDRNLILSYKIMDHFVKAFLPDMSLDQRKDPSVSPYYEHLEKFRGRLPSALFTIGTEDPLLDDSVAMATKWMIFGGETILKVYSGSPHGFNRFPHEALKEAGEATEDTHTYIRDCLEKL</sequence>
<dbReference type="InterPro" id="IPR050300">
    <property type="entry name" value="GDXG_lipolytic_enzyme"/>
</dbReference>
<evidence type="ECO:0000313" key="3">
    <source>
        <dbReference type="EMBL" id="CZR54624.1"/>
    </source>
</evidence>
<gene>
    <name evidence="3" type="ORF">PAC_04508</name>
</gene>
<evidence type="ECO:0000256" key="1">
    <source>
        <dbReference type="ARBA" id="ARBA00022801"/>
    </source>
</evidence>
<dbReference type="PANTHER" id="PTHR48081">
    <property type="entry name" value="AB HYDROLASE SUPERFAMILY PROTEIN C4A8.06C"/>
    <property type="match status" value="1"/>
</dbReference>
<reference evidence="3 4" key="1">
    <citation type="submission" date="2016-03" db="EMBL/GenBank/DDBJ databases">
        <authorList>
            <person name="Ploux O."/>
        </authorList>
    </citation>
    <scope>NUCLEOTIDE SEQUENCE [LARGE SCALE GENOMIC DNA]</scope>
    <source>
        <strain evidence="3 4">UAMH 11012</strain>
    </source>
</reference>
<dbReference type="OrthoDB" id="408631at2759"/>
<name>A0A1L7WPC3_9HELO</name>
<keyword evidence="1" id="KW-0378">Hydrolase</keyword>
<feature type="domain" description="Alpha/beta hydrolase fold-3" evidence="2">
    <location>
        <begin position="105"/>
        <end position="314"/>
    </location>
</feature>
<protein>
    <submittedName>
        <fullName evidence="3">Related to lipase 2</fullName>
    </submittedName>
</protein>
<dbReference type="SUPFAM" id="SSF53474">
    <property type="entry name" value="alpha/beta-Hydrolases"/>
    <property type="match status" value="1"/>
</dbReference>
<dbReference type="EMBL" id="FJOG01000005">
    <property type="protein sequence ID" value="CZR54624.1"/>
    <property type="molecule type" value="Genomic_DNA"/>
</dbReference>
<evidence type="ECO:0000313" key="4">
    <source>
        <dbReference type="Proteomes" id="UP000184330"/>
    </source>
</evidence>
<keyword evidence="4" id="KW-1185">Reference proteome</keyword>
<dbReference type="Pfam" id="PF07859">
    <property type="entry name" value="Abhydrolase_3"/>
    <property type="match status" value="1"/>
</dbReference>